<keyword evidence="3 7" id="KW-0812">Transmembrane</keyword>
<name>A0A363UP83_9GAMM</name>
<dbReference type="InterPro" id="IPR025857">
    <property type="entry name" value="MacB_PCD"/>
</dbReference>
<dbReference type="PANTHER" id="PTHR30572">
    <property type="entry name" value="MEMBRANE COMPONENT OF TRANSPORTER-RELATED"/>
    <property type="match status" value="1"/>
</dbReference>
<dbReference type="GO" id="GO:0022857">
    <property type="term" value="F:transmembrane transporter activity"/>
    <property type="evidence" value="ECO:0007669"/>
    <property type="project" value="TreeGrafter"/>
</dbReference>
<feature type="transmembrane region" description="Helical" evidence="7">
    <location>
        <begin position="366"/>
        <end position="384"/>
    </location>
</feature>
<comment type="similarity">
    <text evidence="6">Belongs to the ABC-4 integral membrane protein family.</text>
</comment>
<keyword evidence="5 7" id="KW-0472">Membrane</keyword>
<feature type="transmembrane region" description="Helical" evidence="7">
    <location>
        <begin position="333"/>
        <end position="354"/>
    </location>
</feature>
<feature type="domain" description="MacB-like periplasmic core" evidence="9">
    <location>
        <begin position="25"/>
        <end position="244"/>
    </location>
</feature>
<reference evidence="10 11" key="1">
    <citation type="submission" date="2018-05" db="EMBL/GenBank/DDBJ databases">
        <title>Abyssibacter profundi OUC007T gen. nov., sp. nov, a marine bacterium isolated from seawater of the Mariana Trench.</title>
        <authorList>
            <person name="Zhou S."/>
        </authorList>
    </citation>
    <scope>NUCLEOTIDE SEQUENCE [LARGE SCALE GENOMIC DNA]</scope>
    <source>
        <strain evidence="10 11">OUC007</strain>
    </source>
</reference>
<proteinExistence type="inferred from homology"/>
<feature type="transmembrane region" description="Helical" evidence="7">
    <location>
        <begin position="279"/>
        <end position="304"/>
    </location>
</feature>
<keyword evidence="11" id="KW-1185">Reference proteome</keyword>
<evidence type="ECO:0000256" key="7">
    <source>
        <dbReference type="SAM" id="Phobius"/>
    </source>
</evidence>
<evidence type="ECO:0000313" key="11">
    <source>
        <dbReference type="Proteomes" id="UP000251800"/>
    </source>
</evidence>
<sequence>MDIAPVLKALRQQKTAALLIAFEIALACAIICNALFVMVARTERMQVDSGVVESELLRIRSATLDDQAERPARVGEDLAALREVAGVVDVAAVQQVPFGNSSWNTSLATERDGRGITSSTNYFDSGNLVKTLGLTLIAGRDFLPEEYIEFEALYREEARTNGVAIITQTLAERLWPGESALGKQFYPDADPVRVIGVVDRLIRPSFRNLDNADSSTIYPVRHAPGAQYVVRFRGRSAEAVLQDAEAALRAVHPGRLTLSAESFPQLRERFFRGDRVMTLLLAGVVVALLIVTALGIVGLASFWVQRRRRQIGVRRALGATRGAILRYFQLENFLIVTAGVAVGMFAAYAVNAWLMLHYALPRLPLSYLPAGAIGLWLLGQVAVLPPALRAMRVPPALATRA</sequence>
<evidence type="ECO:0000313" key="10">
    <source>
        <dbReference type="EMBL" id="PWN57271.1"/>
    </source>
</evidence>
<evidence type="ECO:0000259" key="9">
    <source>
        <dbReference type="Pfam" id="PF12704"/>
    </source>
</evidence>
<comment type="subcellular location">
    <subcellularLocation>
        <location evidence="1">Cell membrane</location>
        <topology evidence="1">Multi-pass membrane protein</topology>
    </subcellularLocation>
</comment>
<comment type="caution">
    <text evidence="10">The sequence shown here is derived from an EMBL/GenBank/DDBJ whole genome shotgun (WGS) entry which is preliminary data.</text>
</comment>
<keyword evidence="2" id="KW-1003">Cell membrane</keyword>
<dbReference type="RefSeq" id="WP_109718777.1">
    <property type="nucleotide sequence ID" value="NZ_QEQK01000002.1"/>
</dbReference>
<gene>
    <name evidence="10" type="ORF">DEH80_01840</name>
</gene>
<dbReference type="Pfam" id="PF02687">
    <property type="entry name" value="FtsX"/>
    <property type="match status" value="1"/>
</dbReference>
<evidence type="ECO:0000259" key="8">
    <source>
        <dbReference type="Pfam" id="PF02687"/>
    </source>
</evidence>
<evidence type="ECO:0000256" key="1">
    <source>
        <dbReference type="ARBA" id="ARBA00004651"/>
    </source>
</evidence>
<evidence type="ECO:0000256" key="4">
    <source>
        <dbReference type="ARBA" id="ARBA00022989"/>
    </source>
</evidence>
<protein>
    <submittedName>
        <fullName evidence="10">ABC transporter permease</fullName>
    </submittedName>
</protein>
<dbReference type="InterPro" id="IPR003838">
    <property type="entry name" value="ABC3_permease_C"/>
</dbReference>
<dbReference type="AlphaFoldDB" id="A0A363UP83"/>
<dbReference type="EMBL" id="QEQK01000002">
    <property type="protein sequence ID" value="PWN57271.1"/>
    <property type="molecule type" value="Genomic_DNA"/>
</dbReference>
<dbReference type="Proteomes" id="UP000251800">
    <property type="component" value="Unassembled WGS sequence"/>
</dbReference>
<accession>A0A363UP83</accession>
<dbReference type="GO" id="GO:0005886">
    <property type="term" value="C:plasma membrane"/>
    <property type="evidence" value="ECO:0007669"/>
    <property type="project" value="UniProtKB-SubCell"/>
</dbReference>
<keyword evidence="4 7" id="KW-1133">Transmembrane helix</keyword>
<evidence type="ECO:0000256" key="3">
    <source>
        <dbReference type="ARBA" id="ARBA00022692"/>
    </source>
</evidence>
<dbReference type="OrthoDB" id="9770036at2"/>
<evidence type="ECO:0000256" key="5">
    <source>
        <dbReference type="ARBA" id="ARBA00023136"/>
    </source>
</evidence>
<evidence type="ECO:0000256" key="2">
    <source>
        <dbReference type="ARBA" id="ARBA00022475"/>
    </source>
</evidence>
<organism evidence="10 11">
    <name type="scientific">Abyssibacter profundi</name>
    <dbReference type="NCBI Taxonomy" id="2182787"/>
    <lineage>
        <taxon>Bacteria</taxon>
        <taxon>Pseudomonadati</taxon>
        <taxon>Pseudomonadota</taxon>
        <taxon>Gammaproteobacteria</taxon>
        <taxon>Chromatiales</taxon>
        <taxon>Oceanococcaceae</taxon>
        <taxon>Abyssibacter</taxon>
    </lineage>
</organism>
<dbReference type="PANTHER" id="PTHR30572:SF4">
    <property type="entry name" value="ABC TRANSPORTER PERMEASE YTRF"/>
    <property type="match status" value="1"/>
</dbReference>
<feature type="transmembrane region" description="Helical" evidence="7">
    <location>
        <begin position="16"/>
        <end position="39"/>
    </location>
</feature>
<feature type="domain" description="ABC3 transporter permease C-terminal" evidence="8">
    <location>
        <begin position="284"/>
        <end position="395"/>
    </location>
</feature>
<dbReference type="InterPro" id="IPR050250">
    <property type="entry name" value="Macrolide_Exporter_MacB"/>
</dbReference>
<evidence type="ECO:0000256" key="6">
    <source>
        <dbReference type="ARBA" id="ARBA00038076"/>
    </source>
</evidence>
<dbReference type="Pfam" id="PF12704">
    <property type="entry name" value="MacB_PCD"/>
    <property type="match status" value="1"/>
</dbReference>